<dbReference type="Pfam" id="PF01529">
    <property type="entry name" value="DHHC"/>
    <property type="match status" value="1"/>
</dbReference>
<comment type="subcellular location">
    <subcellularLocation>
        <location evidence="1">Membrane</location>
        <topology evidence="1">Multi-pass membrane protein</topology>
    </subcellularLocation>
</comment>
<evidence type="ECO:0000256" key="1">
    <source>
        <dbReference type="ARBA" id="ARBA00004141"/>
    </source>
</evidence>
<keyword evidence="6 7" id="KW-0012">Acyltransferase</keyword>
<evidence type="ECO:0000256" key="2">
    <source>
        <dbReference type="ARBA" id="ARBA00022679"/>
    </source>
</evidence>
<dbReference type="PANTHER" id="PTHR22883:SF147">
    <property type="entry name" value="PALMITOYLTRANSFERASE"/>
    <property type="match status" value="1"/>
</dbReference>
<name>A0A9J6GVN8_HAELO</name>
<dbReference type="EC" id="2.3.1.225" evidence="7"/>
<proteinExistence type="inferred from homology"/>
<dbReference type="Proteomes" id="UP000821853">
    <property type="component" value="Chromosome 9"/>
</dbReference>
<comment type="similarity">
    <text evidence="7">Belongs to the DHHC palmitoyltransferase family.</text>
</comment>
<dbReference type="PROSITE" id="PS50216">
    <property type="entry name" value="DHHC"/>
    <property type="match status" value="1"/>
</dbReference>
<dbReference type="AlphaFoldDB" id="A0A9J6GVN8"/>
<evidence type="ECO:0000256" key="3">
    <source>
        <dbReference type="ARBA" id="ARBA00022692"/>
    </source>
</evidence>
<gene>
    <name evidence="9" type="ORF">HPB48_013127</name>
</gene>
<comment type="caution">
    <text evidence="9">The sequence shown here is derived from an EMBL/GenBank/DDBJ whole genome shotgun (WGS) entry which is preliminary data.</text>
</comment>
<evidence type="ECO:0000256" key="6">
    <source>
        <dbReference type="ARBA" id="ARBA00023315"/>
    </source>
</evidence>
<dbReference type="VEuPathDB" id="VectorBase:HLOH_041318"/>
<keyword evidence="2 7" id="KW-0808">Transferase</keyword>
<dbReference type="GO" id="GO:0005783">
    <property type="term" value="C:endoplasmic reticulum"/>
    <property type="evidence" value="ECO:0007669"/>
    <property type="project" value="TreeGrafter"/>
</dbReference>
<evidence type="ECO:0000256" key="7">
    <source>
        <dbReference type="RuleBase" id="RU079119"/>
    </source>
</evidence>
<evidence type="ECO:0000313" key="10">
    <source>
        <dbReference type="Proteomes" id="UP000821853"/>
    </source>
</evidence>
<protein>
    <recommendedName>
        <fullName evidence="7">Palmitoyltransferase</fullName>
        <ecNumber evidence="7">2.3.1.225</ecNumber>
    </recommendedName>
</protein>
<dbReference type="PANTHER" id="PTHR22883">
    <property type="entry name" value="ZINC FINGER DHHC DOMAIN CONTAINING PROTEIN"/>
    <property type="match status" value="1"/>
</dbReference>
<keyword evidence="3 7" id="KW-0812">Transmembrane</keyword>
<dbReference type="GO" id="GO:0006612">
    <property type="term" value="P:protein targeting to membrane"/>
    <property type="evidence" value="ECO:0007669"/>
    <property type="project" value="TreeGrafter"/>
</dbReference>
<comment type="domain">
    <text evidence="7">The DHHC domain is required for palmitoyltransferase activity.</text>
</comment>
<evidence type="ECO:0000313" key="9">
    <source>
        <dbReference type="EMBL" id="KAH9382526.1"/>
    </source>
</evidence>
<evidence type="ECO:0000259" key="8">
    <source>
        <dbReference type="Pfam" id="PF01529"/>
    </source>
</evidence>
<dbReference type="OrthoDB" id="9909019at2759"/>
<sequence length="167" mass="18786">MDHHCPWFNNCVSFSTQKSFLLTLAYGVLLGAYTALTALIPAVTAWFSLGLSFTTLNVSFLVASGVYFSIAAGAFLSSHLDYLYRNVTTLENMRAIVFRDQRDSFDLGREKNFRQVRSTFFCSLNTAHVSPQISRNTKRIHKQLLFISARIMVNKLNATNFSCSSTC</sequence>
<accession>A0A9J6GVN8</accession>
<feature type="transmembrane region" description="Helical" evidence="7">
    <location>
        <begin position="53"/>
        <end position="76"/>
    </location>
</feature>
<feature type="transmembrane region" description="Helical" evidence="7">
    <location>
        <begin position="20"/>
        <end position="47"/>
    </location>
</feature>
<dbReference type="GO" id="GO:0016020">
    <property type="term" value="C:membrane"/>
    <property type="evidence" value="ECO:0007669"/>
    <property type="project" value="UniProtKB-SubCell"/>
</dbReference>
<organism evidence="9 10">
    <name type="scientific">Haemaphysalis longicornis</name>
    <name type="common">Bush tick</name>
    <dbReference type="NCBI Taxonomy" id="44386"/>
    <lineage>
        <taxon>Eukaryota</taxon>
        <taxon>Metazoa</taxon>
        <taxon>Ecdysozoa</taxon>
        <taxon>Arthropoda</taxon>
        <taxon>Chelicerata</taxon>
        <taxon>Arachnida</taxon>
        <taxon>Acari</taxon>
        <taxon>Parasitiformes</taxon>
        <taxon>Ixodida</taxon>
        <taxon>Ixodoidea</taxon>
        <taxon>Ixodidae</taxon>
        <taxon>Haemaphysalinae</taxon>
        <taxon>Haemaphysalis</taxon>
    </lineage>
</organism>
<dbReference type="GO" id="GO:0019706">
    <property type="term" value="F:protein-cysteine S-palmitoyltransferase activity"/>
    <property type="evidence" value="ECO:0007669"/>
    <property type="project" value="UniProtKB-EC"/>
</dbReference>
<reference evidence="9 10" key="1">
    <citation type="journal article" date="2020" name="Cell">
        <title>Large-Scale Comparative Analyses of Tick Genomes Elucidate Their Genetic Diversity and Vector Capacities.</title>
        <authorList>
            <consortium name="Tick Genome and Microbiome Consortium (TIGMIC)"/>
            <person name="Jia N."/>
            <person name="Wang J."/>
            <person name="Shi W."/>
            <person name="Du L."/>
            <person name="Sun Y."/>
            <person name="Zhan W."/>
            <person name="Jiang J.F."/>
            <person name="Wang Q."/>
            <person name="Zhang B."/>
            <person name="Ji P."/>
            <person name="Bell-Sakyi L."/>
            <person name="Cui X.M."/>
            <person name="Yuan T.T."/>
            <person name="Jiang B.G."/>
            <person name="Yang W.F."/>
            <person name="Lam T.T."/>
            <person name="Chang Q.C."/>
            <person name="Ding S.J."/>
            <person name="Wang X.J."/>
            <person name="Zhu J.G."/>
            <person name="Ruan X.D."/>
            <person name="Zhao L."/>
            <person name="Wei J.T."/>
            <person name="Ye R.Z."/>
            <person name="Que T.C."/>
            <person name="Du C.H."/>
            <person name="Zhou Y.H."/>
            <person name="Cheng J.X."/>
            <person name="Dai P.F."/>
            <person name="Guo W.B."/>
            <person name="Han X.H."/>
            <person name="Huang E.J."/>
            <person name="Li L.F."/>
            <person name="Wei W."/>
            <person name="Gao Y.C."/>
            <person name="Liu J.Z."/>
            <person name="Shao H.Z."/>
            <person name="Wang X."/>
            <person name="Wang C.C."/>
            <person name="Yang T.C."/>
            <person name="Huo Q.B."/>
            <person name="Li W."/>
            <person name="Chen H.Y."/>
            <person name="Chen S.E."/>
            <person name="Zhou L.G."/>
            <person name="Ni X.B."/>
            <person name="Tian J.H."/>
            <person name="Sheng Y."/>
            <person name="Liu T."/>
            <person name="Pan Y.S."/>
            <person name="Xia L.Y."/>
            <person name="Li J."/>
            <person name="Zhao F."/>
            <person name="Cao W.C."/>
        </authorList>
    </citation>
    <scope>NUCLEOTIDE SEQUENCE [LARGE SCALE GENOMIC DNA]</scope>
    <source>
        <strain evidence="9">HaeL-2018</strain>
    </source>
</reference>
<evidence type="ECO:0000256" key="4">
    <source>
        <dbReference type="ARBA" id="ARBA00022989"/>
    </source>
</evidence>
<feature type="domain" description="Palmitoyltransferase DHHC" evidence="8">
    <location>
        <begin position="1"/>
        <end position="94"/>
    </location>
</feature>
<dbReference type="InterPro" id="IPR039859">
    <property type="entry name" value="PFA4/ZDH16/20/ERF2-like"/>
</dbReference>
<dbReference type="GO" id="GO:0005794">
    <property type="term" value="C:Golgi apparatus"/>
    <property type="evidence" value="ECO:0007669"/>
    <property type="project" value="TreeGrafter"/>
</dbReference>
<keyword evidence="10" id="KW-1185">Reference proteome</keyword>
<dbReference type="EMBL" id="JABSTR010000011">
    <property type="protein sequence ID" value="KAH9382526.1"/>
    <property type="molecule type" value="Genomic_DNA"/>
</dbReference>
<dbReference type="InterPro" id="IPR001594">
    <property type="entry name" value="Palmitoyltrfase_DHHC"/>
</dbReference>
<keyword evidence="4 7" id="KW-1133">Transmembrane helix</keyword>
<keyword evidence="5 7" id="KW-0472">Membrane</keyword>
<comment type="catalytic activity">
    <reaction evidence="7">
        <text>L-cysteinyl-[protein] + hexadecanoyl-CoA = S-hexadecanoyl-L-cysteinyl-[protein] + CoA</text>
        <dbReference type="Rhea" id="RHEA:36683"/>
        <dbReference type="Rhea" id="RHEA-COMP:10131"/>
        <dbReference type="Rhea" id="RHEA-COMP:11032"/>
        <dbReference type="ChEBI" id="CHEBI:29950"/>
        <dbReference type="ChEBI" id="CHEBI:57287"/>
        <dbReference type="ChEBI" id="CHEBI:57379"/>
        <dbReference type="ChEBI" id="CHEBI:74151"/>
        <dbReference type="EC" id="2.3.1.225"/>
    </reaction>
</comment>
<evidence type="ECO:0000256" key="5">
    <source>
        <dbReference type="ARBA" id="ARBA00023136"/>
    </source>
</evidence>